<dbReference type="InterPro" id="IPR058055">
    <property type="entry name" value="PA-PLA1"/>
</dbReference>
<dbReference type="PANTHER" id="PTHR23509:SF10">
    <property type="entry name" value="LD21067P"/>
    <property type="match status" value="1"/>
</dbReference>
<proteinExistence type="predicted"/>
<protein>
    <submittedName>
        <fullName evidence="4">9564_t:CDS:1</fullName>
    </submittedName>
</protein>
<feature type="region of interest" description="Disordered" evidence="1">
    <location>
        <begin position="20"/>
        <end position="53"/>
    </location>
</feature>
<dbReference type="Proteomes" id="UP000789706">
    <property type="component" value="Unassembled WGS sequence"/>
</dbReference>
<name>A0A9N8YI24_9GLOM</name>
<dbReference type="OrthoDB" id="431378at2759"/>
<feature type="region of interest" description="Disordered" evidence="1">
    <location>
        <begin position="219"/>
        <end position="254"/>
    </location>
</feature>
<dbReference type="GO" id="GO:0005737">
    <property type="term" value="C:cytoplasm"/>
    <property type="evidence" value="ECO:0007669"/>
    <property type="project" value="TreeGrafter"/>
</dbReference>
<organism evidence="4 5">
    <name type="scientific">Diversispora eburnea</name>
    <dbReference type="NCBI Taxonomy" id="1213867"/>
    <lineage>
        <taxon>Eukaryota</taxon>
        <taxon>Fungi</taxon>
        <taxon>Fungi incertae sedis</taxon>
        <taxon>Mucoromycota</taxon>
        <taxon>Glomeromycotina</taxon>
        <taxon>Glomeromycetes</taxon>
        <taxon>Diversisporales</taxon>
        <taxon>Diversisporaceae</taxon>
        <taxon>Diversispora</taxon>
    </lineage>
</organism>
<evidence type="ECO:0000256" key="1">
    <source>
        <dbReference type="SAM" id="MobiDB-lite"/>
    </source>
</evidence>
<dbReference type="Pfam" id="PF23465">
    <property type="entry name" value="DUF7131"/>
    <property type="match status" value="1"/>
</dbReference>
<evidence type="ECO:0000313" key="5">
    <source>
        <dbReference type="Proteomes" id="UP000789706"/>
    </source>
</evidence>
<evidence type="ECO:0000259" key="2">
    <source>
        <dbReference type="Pfam" id="PF23463"/>
    </source>
</evidence>
<dbReference type="AlphaFoldDB" id="A0A9N8YI24"/>
<dbReference type="PANTHER" id="PTHR23509">
    <property type="entry name" value="PA-PL1 PHOSPHOLIPASE FAMILY"/>
    <property type="match status" value="1"/>
</dbReference>
<dbReference type="GO" id="GO:0004620">
    <property type="term" value="F:phospholipase activity"/>
    <property type="evidence" value="ECO:0007669"/>
    <property type="project" value="TreeGrafter"/>
</dbReference>
<feature type="domain" description="DUF7131" evidence="3">
    <location>
        <begin position="158"/>
        <end position="213"/>
    </location>
</feature>
<gene>
    <name evidence="4" type="ORF">DEBURN_LOCUS367</name>
</gene>
<feature type="domain" description="C20G8.02-like WWE" evidence="2">
    <location>
        <begin position="13"/>
        <end position="107"/>
    </location>
</feature>
<feature type="compositionally biased region" description="Polar residues" evidence="1">
    <location>
        <begin position="33"/>
        <end position="44"/>
    </location>
</feature>
<dbReference type="Pfam" id="PF23463">
    <property type="entry name" value="WWE_2"/>
    <property type="match status" value="1"/>
</dbReference>
<feature type="region of interest" description="Disordered" evidence="1">
    <location>
        <begin position="300"/>
        <end position="332"/>
    </location>
</feature>
<reference evidence="4" key="1">
    <citation type="submission" date="2021-06" db="EMBL/GenBank/DDBJ databases">
        <authorList>
            <person name="Kallberg Y."/>
            <person name="Tangrot J."/>
            <person name="Rosling A."/>
        </authorList>
    </citation>
    <scope>NUCLEOTIDE SEQUENCE</scope>
    <source>
        <strain evidence="4">AZ414A</strain>
    </source>
</reference>
<evidence type="ECO:0000259" key="3">
    <source>
        <dbReference type="Pfam" id="PF23465"/>
    </source>
</evidence>
<feature type="compositionally biased region" description="Acidic residues" evidence="1">
    <location>
        <begin position="238"/>
        <end position="254"/>
    </location>
</feature>
<dbReference type="InterPro" id="IPR057826">
    <property type="entry name" value="WWE_C20G8.02"/>
</dbReference>
<keyword evidence="5" id="KW-1185">Reference proteome</keyword>
<dbReference type="InterPro" id="IPR055555">
    <property type="entry name" value="PA-PLA1_DUF7131"/>
</dbReference>
<evidence type="ECO:0000313" key="4">
    <source>
        <dbReference type="EMBL" id="CAG8433163.1"/>
    </source>
</evidence>
<feature type="compositionally biased region" description="Basic and acidic residues" evidence="1">
    <location>
        <begin position="224"/>
        <end position="237"/>
    </location>
</feature>
<comment type="caution">
    <text evidence="4">The sequence shown here is derived from an EMBL/GenBank/DDBJ whole genome shotgun (WGS) entry which is preliminary data.</text>
</comment>
<accession>A0A9N8YI24</accession>
<dbReference type="EMBL" id="CAJVPK010000012">
    <property type="protein sequence ID" value="CAG8433163.1"/>
    <property type="molecule type" value="Genomic_DNA"/>
</dbReference>
<sequence>MPTIEFPELSSYWFHAKDIPQNDSNDSNKKTIKTPQETNVTSKVPNKLPSNWVPFSKRDNDSLELAYKSGNSGEKVPCNEDYLFEVDIDKRKLSPVYWTGPSYDVRRATWFQQGDGSKFSPCEENLAAQIEDGYRSRKAWIPSPEPDPNGSEPVREKSWALLGKYLSQYVTYTNPTTAWLLTDDMTGRLTKTLFSTFTNNLNLGGIRLIRGYNEMKKFTSQTQKTKEETDKKSKEESENVTDDNINEESQDFDIEENEEERVIDHLVLVIHGIGQKFSEKMGLFNFIHDVNVLRKTIKTTFTSNPPDINPTGKNSANSSRRNSTPSEKGSQIGNGVQVLPILWRQEIKVEIESRE</sequence>